<keyword evidence="4" id="KW-0410">Iron transport</keyword>
<dbReference type="Pfam" id="PF01497">
    <property type="entry name" value="Peripla_BP_2"/>
    <property type="match status" value="1"/>
</dbReference>
<dbReference type="InterPro" id="IPR051313">
    <property type="entry name" value="Bact_iron-sidero_bind"/>
</dbReference>
<gene>
    <name evidence="8" type="ORF">P1J78_17585</name>
</gene>
<dbReference type="InterPro" id="IPR033870">
    <property type="entry name" value="FatB"/>
</dbReference>
<keyword evidence="4" id="KW-0408">Iron</keyword>
<evidence type="ECO:0000256" key="2">
    <source>
        <dbReference type="ARBA" id="ARBA00008814"/>
    </source>
</evidence>
<keyword evidence="4" id="KW-0406">Ion transport</keyword>
<name>A0AAE3NUK4_9RHOB</name>
<dbReference type="Gene3D" id="3.40.50.1980">
    <property type="entry name" value="Nitrogenase molybdenum iron protein domain"/>
    <property type="match status" value="2"/>
</dbReference>
<protein>
    <submittedName>
        <fullName evidence="8">Siderophore ABC transporter substrate-binding protein</fullName>
    </submittedName>
</protein>
<reference evidence="8" key="1">
    <citation type="submission" date="2023-03" db="EMBL/GenBank/DDBJ databases">
        <title>Multiphase analysis and comparison of six strains from genera Psychromarinibacter, Lutimaribacter, and Maritimibacter, including a novel species: Psychromarinibacter sediminicola sp. nov.</title>
        <authorList>
            <person name="Wang Y.-H."/>
            <person name="Ye M.-Q."/>
            <person name="Du Z.-J."/>
        </authorList>
    </citation>
    <scope>NUCLEOTIDE SEQUENCE</scope>
    <source>
        <strain evidence="8">C21-152</strain>
    </source>
</reference>
<keyword evidence="9" id="KW-1185">Reference proteome</keyword>
<feature type="domain" description="Fe/B12 periplasmic-binding" evidence="7">
    <location>
        <begin position="39"/>
        <end position="299"/>
    </location>
</feature>
<dbReference type="GO" id="GO:1901678">
    <property type="term" value="P:iron coordination entity transport"/>
    <property type="evidence" value="ECO:0007669"/>
    <property type="project" value="UniProtKB-ARBA"/>
</dbReference>
<dbReference type="Proteomes" id="UP001220964">
    <property type="component" value="Unassembled WGS sequence"/>
</dbReference>
<evidence type="ECO:0000256" key="1">
    <source>
        <dbReference type="ARBA" id="ARBA00004196"/>
    </source>
</evidence>
<dbReference type="SUPFAM" id="SSF53807">
    <property type="entry name" value="Helical backbone' metal receptor"/>
    <property type="match status" value="1"/>
</dbReference>
<dbReference type="RefSeq" id="WP_275568682.1">
    <property type="nucleotide sequence ID" value="NZ_JARGYC010000054.1"/>
</dbReference>
<dbReference type="PANTHER" id="PTHR30532">
    <property type="entry name" value="IRON III DICITRATE-BINDING PERIPLASMIC PROTEIN"/>
    <property type="match status" value="1"/>
</dbReference>
<accession>A0AAE3NUK4</accession>
<sequence>MKTTLATLALCVAPLALSAQTVTVETAAGPADVPQAPETVVALDLAAIDTLDALGVAIDGAPAFTPPAHLAPAVEGATPVGSLFEPDFEALAVMAPDLIVAGGRSQTQVEPLSEIAPTIDMTIWGDDLIGQTRARVTAYGTIFGREDRADALLAAFDAALAEARAAVEGKGDALILLTNGGTVSAYGGDSRFGWIHIALGLPEAHGEITAETHGEAVSFEFIAEVDPDWIVVIDRAAAIGQDGEAAAVTLDNPLVQGTTAGETGQIVYLDSAAIYLAGGGIQSMQLLLGQIAQAFAGGGAEG</sequence>
<evidence type="ECO:0000256" key="6">
    <source>
        <dbReference type="SAM" id="SignalP"/>
    </source>
</evidence>
<proteinExistence type="inferred from homology"/>
<evidence type="ECO:0000256" key="3">
    <source>
        <dbReference type="ARBA" id="ARBA00022448"/>
    </source>
</evidence>
<evidence type="ECO:0000259" key="7">
    <source>
        <dbReference type="PROSITE" id="PS50983"/>
    </source>
</evidence>
<feature type="chain" id="PRO_5042200704" evidence="6">
    <location>
        <begin position="19"/>
        <end position="302"/>
    </location>
</feature>
<dbReference type="PANTHER" id="PTHR30532:SF28">
    <property type="entry name" value="PETROBACTIN-BINDING PROTEIN YCLQ"/>
    <property type="match status" value="1"/>
</dbReference>
<comment type="caution">
    <text evidence="8">The sequence shown here is derived from an EMBL/GenBank/DDBJ whole genome shotgun (WGS) entry which is preliminary data.</text>
</comment>
<evidence type="ECO:0000256" key="4">
    <source>
        <dbReference type="ARBA" id="ARBA00022496"/>
    </source>
</evidence>
<dbReference type="PROSITE" id="PS50983">
    <property type="entry name" value="FE_B12_PBP"/>
    <property type="match status" value="1"/>
</dbReference>
<dbReference type="AlphaFoldDB" id="A0AAE3NUK4"/>
<dbReference type="GO" id="GO:0030288">
    <property type="term" value="C:outer membrane-bounded periplasmic space"/>
    <property type="evidence" value="ECO:0007669"/>
    <property type="project" value="TreeGrafter"/>
</dbReference>
<dbReference type="InterPro" id="IPR002491">
    <property type="entry name" value="ABC_transptr_periplasmic_BD"/>
</dbReference>
<organism evidence="8 9">
    <name type="scientific">Psychromarinibacter sediminicola</name>
    <dbReference type="NCBI Taxonomy" id="3033385"/>
    <lineage>
        <taxon>Bacteria</taxon>
        <taxon>Pseudomonadati</taxon>
        <taxon>Pseudomonadota</taxon>
        <taxon>Alphaproteobacteria</taxon>
        <taxon>Rhodobacterales</taxon>
        <taxon>Paracoccaceae</taxon>
        <taxon>Psychromarinibacter</taxon>
    </lineage>
</organism>
<comment type="similarity">
    <text evidence="2">Belongs to the bacterial solute-binding protein 8 family.</text>
</comment>
<evidence type="ECO:0000256" key="5">
    <source>
        <dbReference type="ARBA" id="ARBA00022729"/>
    </source>
</evidence>
<feature type="signal peptide" evidence="6">
    <location>
        <begin position="1"/>
        <end position="18"/>
    </location>
</feature>
<dbReference type="CDD" id="cd01140">
    <property type="entry name" value="FatB"/>
    <property type="match status" value="1"/>
</dbReference>
<dbReference type="EMBL" id="JARGYC010000054">
    <property type="protein sequence ID" value="MDF0602554.1"/>
    <property type="molecule type" value="Genomic_DNA"/>
</dbReference>
<evidence type="ECO:0000313" key="9">
    <source>
        <dbReference type="Proteomes" id="UP001220964"/>
    </source>
</evidence>
<keyword evidence="5 6" id="KW-0732">Signal</keyword>
<comment type="subcellular location">
    <subcellularLocation>
        <location evidence="1">Cell envelope</location>
    </subcellularLocation>
</comment>
<keyword evidence="3" id="KW-0813">Transport</keyword>
<evidence type="ECO:0000313" key="8">
    <source>
        <dbReference type="EMBL" id="MDF0602554.1"/>
    </source>
</evidence>